<evidence type="ECO:0000256" key="1">
    <source>
        <dbReference type="SAM" id="MobiDB-lite"/>
    </source>
</evidence>
<keyword evidence="2" id="KW-0614">Plasmid</keyword>
<dbReference type="Proteomes" id="UP000007842">
    <property type="component" value="Plasmid pSCATT"/>
</dbReference>
<feature type="compositionally biased region" description="Basic and acidic residues" evidence="1">
    <location>
        <begin position="65"/>
        <end position="79"/>
    </location>
</feature>
<feature type="compositionally biased region" description="Basic and acidic residues" evidence="1">
    <location>
        <begin position="197"/>
        <end position="222"/>
    </location>
</feature>
<evidence type="ECO:0000313" key="3">
    <source>
        <dbReference type="Proteomes" id="UP000007842"/>
    </source>
</evidence>
<accession>G8XG06</accession>
<keyword evidence="3" id="KW-1185">Reference proteome</keyword>
<dbReference type="PATRIC" id="fig|1003195.29.peg.6247"/>
<dbReference type="EMBL" id="CP003229">
    <property type="protein sequence ID" value="AEW98645.1"/>
    <property type="molecule type" value="Genomic_DNA"/>
</dbReference>
<feature type="compositionally biased region" description="Basic residues" evidence="1">
    <location>
        <begin position="183"/>
        <end position="196"/>
    </location>
</feature>
<dbReference type="KEGG" id="scy:SCATT_p04520"/>
<organism evidence="2 3">
    <name type="scientific">Streptantibioticus cattleyicolor (strain ATCC 35852 / DSM 46488 / JCM 4925 / NBRC 14057 / NRRL 8057)</name>
    <name type="common">Streptomyces cattleya</name>
    <dbReference type="NCBI Taxonomy" id="1003195"/>
    <lineage>
        <taxon>Bacteria</taxon>
        <taxon>Bacillati</taxon>
        <taxon>Actinomycetota</taxon>
        <taxon>Actinomycetes</taxon>
        <taxon>Kitasatosporales</taxon>
        <taxon>Streptomycetaceae</taxon>
        <taxon>Streptantibioticus</taxon>
    </lineage>
</organism>
<feature type="compositionally biased region" description="Basic residues" evidence="1">
    <location>
        <begin position="108"/>
        <end position="133"/>
    </location>
</feature>
<reference evidence="3" key="1">
    <citation type="submission" date="2011-12" db="EMBL/GenBank/DDBJ databases">
        <title>Complete genome sequence of Streptomyces cattleya strain DSM 46488.</title>
        <authorList>
            <person name="Ou H.-Y."/>
            <person name="Li P."/>
            <person name="Zhao C."/>
            <person name="O'Hagan D."/>
            <person name="Deng Z."/>
        </authorList>
    </citation>
    <scope>NUCLEOTIDE SEQUENCE [LARGE SCALE GENOMIC DNA]</scope>
    <source>
        <strain evidence="3">ATCC 35852 / DSM 46488 / JCM 4925 / NBRC 14057 / NRRL 8057</strain>
        <plasmid evidence="3">Plasmid pSCATT</plasmid>
    </source>
</reference>
<evidence type="ECO:0000313" key="2">
    <source>
        <dbReference type="EMBL" id="AEW98645.1"/>
    </source>
</evidence>
<sequence>MPCGGAPGGGDGVVGLGQGVGPGAGQPQRGAEVDVERGAAQRGGQRPGDLSGRAARQQPAGTGLPERDDRGAGGAREVEQAGAERAGRRLGGVPAARQTALRIDQHRPPRVQRRPRRRQRPPRPRVVPVHRHVALPCQHPPQHRHPPQPGGGQHHRPHPQPVQRGQHHRWIRQRGVVGDHDGARRHHGARVGRHRQPPAERHHGTGDTTEHDEPPWRTDNGHHSRRSAPAALPPPTG</sequence>
<name>G8XG06_STREN</name>
<protein>
    <submittedName>
        <fullName evidence="2">Uncharacterized protein</fullName>
    </submittedName>
</protein>
<proteinExistence type="predicted"/>
<geneLocation type="plasmid" evidence="2 3">
    <name>pSCATT</name>
</geneLocation>
<feature type="region of interest" description="Disordered" evidence="1">
    <location>
        <begin position="1"/>
        <end position="237"/>
    </location>
</feature>
<dbReference type="AlphaFoldDB" id="G8XG06"/>
<feature type="compositionally biased region" description="Gly residues" evidence="1">
    <location>
        <begin position="1"/>
        <end position="24"/>
    </location>
</feature>
<gene>
    <name evidence="2" type="ordered locus">SCATT_p04520</name>
</gene>
<dbReference type="HOGENOM" id="CLU_1170110_0_0_11"/>